<evidence type="ECO:0000313" key="5">
    <source>
        <dbReference type="Proteomes" id="UP000031390"/>
    </source>
</evidence>
<dbReference type="GO" id="GO:0030288">
    <property type="term" value="C:outer membrane-bounded periplasmic space"/>
    <property type="evidence" value="ECO:0007669"/>
    <property type="project" value="InterPro"/>
</dbReference>
<dbReference type="SUPFAM" id="SSF49354">
    <property type="entry name" value="PapD-like"/>
    <property type="match status" value="1"/>
</dbReference>
<dbReference type="PANTHER" id="PTHR30251:SF4">
    <property type="entry name" value="SLR1668 PROTEIN"/>
    <property type="match status" value="1"/>
</dbReference>
<dbReference type="AlphaFoldDB" id="A0A0C1GLG9"/>
<dbReference type="InterPro" id="IPR050643">
    <property type="entry name" value="Periplasmic_pilus_chap"/>
</dbReference>
<sequence>MQKAISTLVGMLTAVAVLPSHAAGLQVSPTSLSLPAKQRAGIFTLGNKGAEPLTAQVRVFRWTQDANGGEVLEPTDAVIASPPMVKLEAGAQQQFRVMRVKPSDKQAEEAYRLIVDELPAPDAKPRKGIQLVMRYSLPLFVNVQNNAEPKLQWRAEKTANGKAVLVAENTGNAHAQLSNITFQTTSAKDPLTLASGLAGYVLPGNTWKRELEVSPASLNQGRLNATVNGMPIQTEVRFAAP</sequence>
<reference evidence="4 6" key="2">
    <citation type="submission" date="2022-03" db="EMBL/GenBank/DDBJ databases">
        <title>Genome sequencing of Morococcus cerebrosus.</title>
        <authorList>
            <person name="Baek M.-G."/>
            <person name="Yi H."/>
        </authorList>
    </citation>
    <scope>NUCLEOTIDE SEQUENCE [LARGE SCALE GENOMIC DNA]</scope>
    <source>
        <strain evidence="4 6">CIP 81.93</strain>
    </source>
</reference>
<dbReference type="Pfam" id="PF00345">
    <property type="entry name" value="PapD_N"/>
    <property type="match status" value="1"/>
</dbReference>
<protein>
    <submittedName>
        <fullName evidence="4">Molecular chaperone</fullName>
    </submittedName>
    <submittedName>
        <fullName evidence="3">Phytochrome sensor protein</fullName>
    </submittedName>
</protein>
<dbReference type="PATRIC" id="fig|1056807.3.peg.1388"/>
<organism evidence="3 5">
    <name type="scientific">Morococcus cerebrosus</name>
    <dbReference type="NCBI Taxonomy" id="1056807"/>
    <lineage>
        <taxon>Bacteria</taxon>
        <taxon>Pseudomonadati</taxon>
        <taxon>Pseudomonadota</taxon>
        <taxon>Betaproteobacteria</taxon>
        <taxon>Neisseriales</taxon>
        <taxon>Neisseriaceae</taxon>
        <taxon>Morococcus</taxon>
    </lineage>
</organism>
<keyword evidence="6" id="KW-1185">Reference proteome</keyword>
<name>A0A0C1GLG9_9NEIS</name>
<dbReference type="Gene3D" id="2.60.40.10">
    <property type="entry name" value="Immunoglobulins"/>
    <property type="match status" value="1"/>
</dbReference>
<dbReference type="InterPro" id="IPR008962">
    <property type="entry name" value="PapD-like_sf"/>
</dbReference>
<evidence type="ECO:0000256" key="1">
    <source>
        <dbReference type="SAM" id="SignalP"/>
    </source>
</evidence>
<gene>
    <name evidence="3" type="ORF">MCC93_14430</name>
    <name evidence="4" type="ORF">MON37_09265</name>
</gene>
<dbReference type="InterPro" id="IPR013783">
    <property type="entry name" value="Ig-like_fold"/>
</dbReference>
<dbReference type="InterPro" id="IPR016147">
    <property type="entry name" value="Pili_assmbl_chaperone_N"/>
</dbReference>
<dbReference type="Proteomes" id="UP000829504">
    <property type="component" value="Chromosome"/>
</dbReference>
<dbReference type="Proteomes" id="UP000031390">
    <property type="component" value="Unassembled WGS sequence"/>
</dbReference>
<dbReference type="PANTHER" id="PTHR30251">
    <property type="entry name" value="PILUS ASSEMBLY CHAPERONE"/>
    <property type="match status" value="1"/>
</dbReference>
<evidence type="ECO:0000313" key="6">
    <source>
        <dbReference type="Proteomes" id="UP000829504"/>
    </source>
</evidence>
<dbReference type="RefSeq" id="WP_039407746.1">
    <property type="nucleotide sequence ID" value="NZ_CP094242.1"/>
</dbReference>
<evidence type="ECO:0000313" key="3">
    <source>
        <dbReference type="EMBL" id="KIC07250.1"/>
    </source>
</evidence>
<feature type="chain" id="PRO_5002132360" evidence="1">
    <location>
        <begin position="23"/>
        <end position="241"/>
    </location>
</feature>
<feature type="signal peptide" evidence="1">
    <location>
        <begin position="1"/>
        <end position="22"/>
    </location>
</feature>
<dbReference type="EMBL" id="JUFZ01000061">
    <property type="protein sequence ID" value="KIC07250.1"/>
    <property type="molecule type" value="Genomic_DNA"/>
</dbReference>
<keyword evidence="1" id="KW-0732">Signal</keyword>
<dbReference type="EMBL" id="CP094242">
    <property type="protein sequence ID" value="UNV86840.1"/>
    <property type="molecule type" value="Genomic_DNA"/>
</dbReference>
<accession>A0A0C1GLG9</accession>
<feature type="domain" description="Pili assembly chaperone N-terminal" evidence="2">
    <location>
        <begin position="24"/>
        <end position="141"/>
    </location>
</feature>
<evidence type="ECO:0000259" key="2">
    <source>
        <dbReference type="Pfam" id="PF00345"/>
    </source>
</evidence>
<evidence type="ECO:0000313" key="4">
    <source>
        <dbReference type="EMBL" id="UNV86840.1"/>
    </source>
</evidence>
<dbReference type="GO" id="GO:0071555">
    <property type="term" value="P:cell wall organization"/>
    <property type="evidence" value="ECO:0007669"/>
    <property type="project" value="InterPro"/>
</dbReference>
<proteinExistence type="predicted"/>
<reference evidence="3 5" key="1">
    <citation type="submission" date="2014-12" db="EMBL/GenBank/DDBJ databases">
        <title>Genome sequence of Morococcus cerebrosus.</title>
        <authorList>
            <person name="Shin S.-K."/>
            <person name="Yi H."/>
        </authorList>
    </citation>
    <scope>NUCLEOTIDE SEQUENCE [LARGE SCALE GENOMIC DNA]</scope>
    <source>
        <strain evidence="3 5">CIP 81.93</strain>
    </source>
</reference>